<reference evidence="1" key="1">
    <citation type="journal article" date="2021" name="Proc. Natl. Acad. Sci. U.S.A.">
        <title>A Catalog of Tens of Thousands of Viruses from Human Metagenomes Reveals Hidden Associations with Chronic Diseases.</title>
        <authorList>
            <person name="Tisza M.J."/>
            <person name="Buck C.B."/>
        </authorList>
    </citation>
    <scope>NUCLEOTIDE SEQUENCE</scope>
    <source>
        <strain evidence="1">CtxMM9</strain>
    </source>
</reference>
<proteinExistence type="predicted"/>
<name>A0A8S5T6Y6_9CAUD</name>
<sequence length="62" mass="7168">MKQIFLKDVKPEDVRYKEISYTLSKDSFNVLLGEKKNINDVFKAINETYGLLGTVTEIKVKD</sequence>
<protein>
    <submittedName>
        <fullName evidence="1">Uncharacterized protein</fullName>
    </submittedName>
</protein>
<dbReference type="EMBL" id="BK032759">
    <property type="protein sequence ID" value="DAF58872.1"/>
    <property type="molecule type" value="Genomic_DNA"/>
</dbReference>
<organism evidence="1">
    <name type="scientific">Siphoviridae sp. ctxMM9</name>
    <dbReference type="NCBI Taxonomy" id="2827973"/>
    <lineage>
        <taxon>Viruses</taxon>
        <taxon>Duplodnaviria</taxon>
        <taxon>Heunggongvirae</taxon>
        <taxon>Uroviricota</taxon>
        <taxon>Caudoviricetes</taxon>
    </lineage>
</organism>
<accession>A0A8S5T6Y6</accession>
<evidence type="ECO:0000313" key="1">
    <source>
        <dbReference type="EMBL" id="DAF58872.1"/>
    </source>
</evidence>